<evidence type="ECO:0000313" key="2">
    <source>
        <dbReference type="Proteomes" id="UP001151760"/>
    </source>
</evidence>
<comment type="caution">
    <text evidence="1">The sequence shown here is derived from an EMBL/GenBank/DDBJ whole genome shotgun (WGS) entry which is preliminary data.</text>
</comment>
<dbReference type="Proteomes" id="UP001151760">
    <property type="component" value="Unassembled WGS sequence"/>
</dbReference>
<gene>
    <name evidence="1" type="ORF">Tco_0770671</name>
</gene>
<dbReference type="EMBL" id="BQNB010011244">
    <property type="protein sequence ID" value="GJS88035.1"/>
    <property type="molecule type" value="Genomic_DNA"/>
</dbReference>
<protein>
    <submittedName>
        <fullName evidence="1">Uncharacterized protein</fullName>
    </submittedName>
</protein>
<reference evidence="1" key="2">
    <citation type="submission" date="2022-01" db="EMBL/GenBank/DDBJ databases">
        <authorList>
            <person name="Yamashiro T."/>
            <person name="Shiraishi A."/>
            <person name="Satake H."/>
            <person name="Nakayama K."/>
        </authorList>
    </citation>
    <scope>NUCLEOTIDE SEQUENCE</scope>
</reference>
<proteinExistence type="predicted"/>
<organism evidence="1 2">
    <name type="scientific">Tanacetum coccineum</name>
    <dbReference type="NCBI Taxonomy" id="301880"/>
    <lineage>
        <taxon>Eukaryota</taxon>
        <taxon>Viridiplantae</taxon>
        <taxon>Streptophyta</taxon>
        <taxon>Embryophyta</taxon>
        <taxon>Tracheophyta</taxon>
        <taxon>Spermatophyta</taxon>
        <taxon>Magnoliopsida</taxon>
        <taxon>eudicotyledons</taxon>
        <taxon>Gunneridae</taxon>
        <taxon>Pentapetalae</taxon>
        <taxon>asterids</taxon>
        <taxon>campanulids</taxon>
        <taxon>Asterales</taxon>
        <taxon>Asteraceae</taxon>
        <taxon>Asteroideae</taxon>
        <taxon>Anthemideae</taxon>
        <taxon>Anthemidinae</taxon>
        <taxon>Tanacetum</taxon>
    </lineage>
</organism>
<evidence type="ECO:0000313" key="1">
    <source>
        <dbReference type="EMBL" id="GJS88035.1"/>
    </source>
</evidence>
<keyword evidence="2" id="KW-1185">Reference proteome</keyword>
<accession>A0ABQ4ZD44</accession>
<sequence length="93" mass="10714">MTGLPICDELRGSVNNPDWEPQFILRCRREIAKDVRLAREINALCARVTAIVDERESFVTKLDMLAPKKEFELRAREKTSSSRSCKETWTTEG</sequence>
<reference evidence="1" key="1">
    <citation type="journal article" date="2022" name="Int. J. Mol. Sci.">
        <title>Draft Genome of Tanacetum Coccineum: Genomic Comparison of Closely Related Tanacetum-Family Plants.</title>
        <authorList>
            <person name="Yamashiro T."/>
            <person name="Shiraishi A."/>
            <person name="Nakayama K."/>
            <person name="Satake H."/>
        </authorList>
    </citation>
    <scope>NUCLEOTIDE SEQUENCE</scope>
</reference>
<name>A0ABQ4ZD44_9ASTR</name>